<accession>A0A915J852</accession>
<evidence type="ECO:0000313" key="2">
    <source>
        <dbReference type="WBParaSite" id="nRc.2.0.1.t21923-RA"/>
    </source>
</evidence>
<dbReference type="WBParaSite" id="nRc.2.0.1.t21923-RA">
    <property type="protein sequence ID" value="nRc.2.0.1.t21923-RA"/>
    <property type="gene ID" value="nRc.2.0.1.g21923"/>
</dbReference>
<name>A0A915J852_ROMCU</name>
<reference evidence="2" key="1">
    <citation type="submission" date="2022-11" db="UniProtKB">
        <authorList>
            <consortium name="WormBaseParasite"/>
        </authorList>
    </citation>
    <scope>IDENTIFICATION</scope>
</reference>
<proteinExistence type="predicted"/>
<dbReference type="Proteomes" id="UP000887565">
    <property type="component" value="Unplaced"/>
</dbReference>
<sequence length="90" mass="9565">MPALPAPLTNAAANTAKVSDAVALARPSTTATPSELINTKTMTSPGIISWDASTQPAHPPWIIQSAICRINTPRYPIQNSSKNMRQQVPS</sequence>
<dbReference type="AlphaFoldDB" id="A0A915J852"/>
<keyword evidence="1" id="KW-1185">Reference proteome</keyword>
<organism evidence="1 2">
    <name type="scientific">Romanomermis culicivorax</name>
    <name type="common">Nematode worm</name>
    <dbReference type="NCBI Taxonomy" id="13658"/>
    <lineage>
        <taxon>Eukaryota</taxon>
        <taxon>Metazoa</taxon>
        <taxon>Ecdysozoa</taxon>
        <taxon>Nematoda</taxon>
        <taxon>Enoplea</taxon>
        <taxon>Dorylaimia</taxon>
        <taxon>Mermithida</taxon>
        <taxon>Mermithoidea</taxon>
        <taxon>Mermithidae</taxon>
        <taxon>Romanomermis</taxon>
    </lineage>
</organism>
<evidence type="ECO:0000313" key="1">
    <source>
        <dbReference type="Proteomes" id="UP000887565"/>
    </source>
</evidence>
<protein>
    <submittedName>
        <fullName evidence="2">Uncharacterized protein</fullName>
    </submittedName>
</protein>